<dbReference type="InterPro" id="IPR027275">
    <property type="entry name" value="PRC-brl_dom"/>
</dbReference>
<comment type="caution">
    <text evidence="3">The sequence shown here is derived from an EMBL/GenBank/DDBJ whole genome shotgun (WGS) entry which is preliminary data.</text>
</comment>
<dbReference type="Proteomes" id="UP000070263">
    <property type="component" value="Unassembled WGS sequence"/>
</dbReference>
<dbReference type="PANTHER" id="PTHR38137">
    <property type="entry name" value="PRC-BARREL DOMAIN PROTEIN"/>
    <property type="match status" value="1"/>
</dbReference>
<evidence type="ECO:0000313" key="3">
    <source>
        <dbReference type="EMBL" id="KXB07021.1"/>
    </source>
</evidence>
<keyword evidence="4" id="KW-1185">Reference proteome</keyword>
<accession>A0A133VKQ9</accession>
<dbReference type="SUPFAM" id="SSF50346">
    <property type="entry name" value="PRC-barrel domain"/>
    <property type="match status" value="1"/>
</dbReference>
<dbReference type="Gene3D" id="2.30.30.240">
    <property type="entry name" value="PRC-barrel domain"/>
    <property type="match status" value="1"/>
</dbReference>
<dbReference type="InterPro" id="IPR011033">
    <property type="entry name" value="PRC_barrel-like_sf"/>
</dbReference>
<evidence type="ECO:0000313" key="4">
    <source>
        <dbReference type="Proteomes" id="UP000070263"/>
    </source>
</evidence>
<gene>
    <name evidence="3" type="ORF">AKJ51_02285</name>
</gene>
<feature type="compositionally biased region" description="Acidic residues" evidence="1">
    <location>
        <begin position="116"/>
        <end position="125"/>
    </location>
</feature>
<evidence type="ECO:0000259" key="2">
    <source>
        <dbReference type="Pfam" id="PF05239"/>
    </source>
</evidence>
<organism evidence="3 4">
    <name type="scientific">candidate division MSBL1 archaeon SCGC-AAA382A20</name>
    <dbReference type="NCBI Taxonomy" id="1698280"/>
    <lineage>
        <taxon>Archaea</taxon>
        <taxon>Methanobacteriati</taxon>
        <taxon>Methanobacteriota</taxon>
        <taxon>candidate division MSBL1</taxon>
    </lineage>
</organism>
<dbReference type="Pfam" id="PF05239">
    <property type="entry name" value="PRC"/>
    <property type="match status" value="1"/>
</dbReference>
<dbReference type="EMBL" id="LHYE01000020">
    <property type="protein sequence ID" value="KXB07021.1"/>
    <property type="molecule type" value="Genomic_DNA"/>
</dbReference>
<protein>
    <recommendedName>
        <fullName evidence="2">PRC-barrel domain-containing protein</fullName>
    </recommendedName>
</protein>
<dbReference type="PANTHER" id="PTHR38137:SF1">
    <property type="entry name" value="PRC-BARREL DOMAIN-CONTAINING PROTEIN"/>
    <property type="match status" value="1"/>
</dbReference>
<feature type="domain" description="PRC-barrel" evidence="2">
    <location>
        <begin position="7"/>
        <end position="81"/>
    </location>
</feature>
<evidence type="ECO:0000256" key="1">
    <source>
        <dbReference type="SAM" id="MobiDB-lite"/>
    </source>
</evidence>
<feature type="region of interest" description="Disordered" evidence="1">
    <location>
        <begin position="84"/>
        <end position="125"/>
    </location>
</feature>
<dbReference type="AlphaFoldDB" id="A0A133VKQ9"/>
<feature type="compositionally biased region" description="Low complexity" evidence="1">
    <location>
        <begin position="99"/>
        <end position="115"/>
    </location>
</feature>
<reference evidence="3 4" key="1">
    <citation type="journal article" date="2016" name="Sci. Rep.">
        <title>Metabolic traits of an uncultured archaeal lineage -MSBL1- from brine pools of the Red Sea.</title>
        <authorList>
            <person name="Mwirichia R."/>
            <person name="Alam I."/>
            <person name="Rashid M."/>
            <person name="Vinu M."/>
            <person name="Ba-Alawi W."/>
            <person name="Anthony Kamau A."/>
            <person name="Kamanda Ngugi D."/>
            <person name="Goker M."/>
            <person name="Klenk H.P."/>
            <person name="Bajic V."/>
            <person name="Stingl U."/>
        </authorList>
    </citation>
    <scope>NUCLEOTIDE SEQUENCE [LARGE SCALE GENOMIC DNA]</scope>
    <source>
        <strain evidence="3">SCGC-AAA382A20</strain>
    </source>
</reference>
<name>A0A133VKQ9_9EURY</name>
<sequence>MPVNVKKLSQMFSKDVFTDRGEYCGKIKNVKVDLDKFRIGSIVLKAMKGSYLARILGGKKGVVIPYQFIKSIGDIVIIKHISSESVRGEEKEEAKVEETTGPETVEPEESSGSSETAEEEVSMPF</sequence>
<proteinExistence type="predicted"/>
<feature type="compositionally biased region" description="Basic and acidic residues" evidence="1">
    <location>
        <begin position="86"/>
        <end position="98"/>
    </location>
</feature>